<dbReference type="AlphaFoldDB" id="A0A7W8YUK4"/>
<keyword evidence="1 3" id="KW-0808">Transferase</keyword>
<comment type="caution">
    <text evidence="3">The sequence shown here is derived from an EMBL/GenBank/DDBJ whole genome shotgun (WGS) entry which is preliminary data.</text>
</comment>
<sequence length="225" mass="25799">MHNIKEQFDNISKQYDEQRKHLIPCFYDFYTSCLPIIDTLSTAKNVLDIGAGTGLFSQFIYQQRNDMNFTLIDISSEMLSVAKKRFNGLDNFEFLEGDFSIGPISKKYDLIISALAIHHLEDEQKATLYQAVFNALNTGGVFINADQVEGRTPWYDNYYKSNWKETVLKSGLDQQAIDGAFERIKLDKFARLETQLQMLENAGFSQTDCIYKYNNFVVISAVKTA</sequence>
<reference evidence="3 4" key="1">
    <citation type="submission" date="2020-08" db="EMBL/GenBank/DDBJ databases">
        <title>Genomic Encyclopedia of Type Strains, Phase IV (KMG-V): Genome sequencing to study the core and pangenomes of soil and plant-associated prokaryotes.</title>
        <authorList>
            <person name="Whitman W."/>
        </authorList>
    </citation>
    <scope>NUCLEOTIDE SEQUENCE [LARGE SCALE GENOMIC DNA]</scope>
    <source>
        <strain evidence="3 4">MP7CTX6</strain>
    </source>
</reference>
<evidence type="ECO:0000259" key="2">
    <source>
        <dbReference type="Pfam" id="PF13649"/>
    </source>
</evidence>
<dbReference type="SUPFAM" id="SSF53335">
    <property type="entry name" value="S-adenosyl-L-methionine-dependent methyltransferases"/>
    <property type="match status" value="1"/>
</dbReference>
<keyword evidence="3" id="KW-0489">Methyltransferase</keyword>
<dbReference type="EMBL" id="JACHCF010000006">
    <property type="protein sequence ID" value="MBB5621883.1"/>
    <property type="molecule type" value="Genomic_DNA"/>
</dbReference>
<evidence type="ECO:0000313" key="3">
    <source>
        <dbReference type="EMBL" id="MBB5621883.1"/>
    </source>
</evidence>
<dbReference type="EC" id="2.1.1.-" evidence="3"/>
<dbReference type="CDD" id="cd02440">
    <property type="entry name" value="AdoMet_MTases"/>
    <property type="match status" value="1"/>
</dbReference>
<dbReference type="RefSeq" id="WP_183867822.1">
    <property type="nucleotide sequence ID" value="NZ_JACHCF010000006.1"/>
</dbReference>
<dbReference type="Gene3D" id="6.10.140.280">
    <property type="match status" value="1"/>
</dbReference>
<proteinExistence type="predicted"/>
<dbReference type="PANTHER" id="PTHR43861">
    <property type="entry name" value="TRANS-ACONITATE 2-METHYLTRANSFERASE-RELATED"/>
    <property type="match status" value="1"/>
</dbReference>
<dbReference type="Pfam" id="PF13649">
    <property type="entry name" value="Methyltransf_25"/>
    <property type="match status" value="1"/>
</dbReference>
<name>A0A7W8YUK4_9SPHI</name>
<dbReference type="Proteomes" id="UP000537718">
    <property type="component" value="Unassembled WGS sequence"/>
</dbReference>
<evidence type="ECO:0000313" key="4">
    <source>
        <dbReference type="Proteomes" id="UP000537718"/>
    </source>
</evidence>
<feature type="domain" description="Methyltransferase" evidence="2">
    <location>
        <begin position="46"/>
        <end position="140"/>
    </location>
</feature>
<dbReference type="Gene3D" id="3.40.50.150">
    <property type="entry name" value="Vaccinia Virus protein VP39"/>
    <property type="match status" value="1"/>
</dbReference>
<protein>
    <submittedName>
        <fullName evidence="3">tRNA (Cmo5U34)-methyltransferase</fullName>
        <ecNumber evidence="3">2.1.1.-</ecNumber>
    </submittedName>
</protein>
<dbReference type="InterPro" id="IPR029063">
    <property type="entry name" value="SAM-dependent_MTases_sf"/>
</dbReference>
<dbReference type="InterPro" id="IPR041698">
    <property type="entry name" value="Methyltransf_25"/>
</dbReference>
<dbReference type="GO" id="GO:0032259">
    <property type="term" value="P:methylation"/>
    <property type="evidence" value="ECO:0007669"/>
    <property type="project" value="UniProtKB-KW"/>
</dbReference>
<evidence type="ECO:0000256" key="1">
    <source>
        <dbReference type="ARBA" id="ARBA00022679"/>
    </source>
</evidence>
<dbReference type="GO" id="GO:0008168">
    <property type="term" value="F:methyltransferase activity"/>
    <property type="evidence" value="ECO:0007669"/>
    <property type="project" value="UniProtKB-KW"/>
</dbReference>
<gene>
    <name evidence="3" type="ORF">HDE69_002946</name>
</gene>
<accession>A0A7W8YUK4</accession>
<organism evidence="3 4">
    <name type="scientific">Pedobacter cryoconitis</name>
    <dbReference type="NCBI Taxonomy" id="188932"/>
    <lineage>
        <taxon>Bacteria</taxon>
        <taxon>Pseudomonadati</taxon>
        <taxon>Bacteroidota</taxon>
        <taxon>Sphingobacteriia</taxon>
        <taxon>Sphingobacteriales</taxon>
        <taxon>Sphingobacteriaceae</taxon>
        <taxon>Pedobacter</taxon>
    </lineage>
</organism>